<feature type="region of interest" description="Disordered" evidence="1">
    <location>
        <begin position="60"/>
        <end position="80"/>
    </location>
</feature>
<feature type="compositionally biased region" description="Low complexity" evidence="1">
    <location>
        <begin position="67"/>
        <end position="78"/>
    </location>
</feature>
<keyword evidence="3" id="KW-1185">Reference proteome</keyword>
<sequence>MSTNTGYVHKRLFLRQWRRKYEYETGGRSSFGVKIWNEEKEGRRFLKHIRSCDQRLHQRDGQRQMTIGISGPRSGGSRATDGAPICAQVPLEVKGAFGIKSVAGPDRQNITGLLLALYLDSMTLLNCSATHRQSSQSRQYSTTPVSPQPSFVKRCDSRRRPDSHHRLGRMRKRGYYVARQDGRLGGDEGDARRTFGETM</sequence>
<accession>A0AAW0DNW2</accession>
<dbReference type="Proteomes" id="UP001362999">
    <property type="component" value="Unassembled WGS sequence"/>
</dbReference>
<reference evidence="2 3" key="1">
    <citation type="journal article" date="2024" name="J Genomics">
        <title>Draft genome sequencing and assembly of Favolaschia claudopus CIRM-BRFM 2984 isolated from oak limbs.</title>
        <authorList>
            <person name="Navarro D."/>
            <person name="Drula E."/>
            <person name="Chaduli D."/>
            <person name="Cazenave R."/>
            <person name="Ahrendt S."/>
            <person name="Wang J."/>
            <person name="Lipzen A."/>
            <person name="Daum C."/>
            <person name="Barry K."/>
            <person name="Grigoriev I.V."/>
            <person name="Favel A."/>
            <person name="Rosso M.N."/>
            <person name="Martin F."/>
        </authorList>
    </citation>
    <scope>NUCLEOTIDE SEQUENCE [LARGE SCALE GENOMIC DNA]</scope>
    <source>
        <strain evidence="2 3">CIRM-BRFM 2984</strain>
    </source>
</reference>
<organism evidence="2 3">
    <name type="scientific">Favolaschia claudopus</name>
    <dbReference type="NCBI Taxonomy" id="2862362"/>
    <lineage>
        <taxon>Eukaryota</taxon>
        <taxon>Fungi</taxon>
        <taxon>Dikarya</taxon>
        <taxon>Basidiomycota</taxon>
        <taxon>Agaricomycotina</taxon>
        <taxon>Agaricomycetes</taxon>
        <taxon>Agaricomycetidae</taxon>
        <taxon>Agaricales</taxon>
        <taxon>Marasmiineae</taxon>
        <taxon>Mycenaceae</taxon>
        <taxon>Favolaschia</taxon>
    </lineage>
</organism>
<name>A0AAW0DNW2_9AGAR</name>
<dbReference type="EMBL" id="JAWWNJ010000007">
    <property type="protein sequence ID" value="KAK7052560.1"/>
    <property type="molecule type" value="Genomic_DNA"/>
</dbReference>
<feature type="compositionally biased region" description="Polar residues" evidence="1">
    <location>
        <begin position="140"/>
        <end position="149"/>
    </location>
</feature>
<comment type="caution">
    <text evidence="2">The sequence shown here is derived from an EMBL/GenBank/DDBJ whole genome shotgun (WGS) entry which is preliminary data.</text>
</comment>
<protein>
    <submittedName>
        <fullName evidence="2">Uncharacterized protein</fullName>
    </submittedName>
</protein>
<feature type="compositionally biased region" description="Basic and acidic residues" evidence="1">
    <location>
        <begin position="180"/>
        <end position="199"/>
    </location>
</feature>
<evidence type="ECO:0000256" key="1">
    <source>
        <dbReference type="SAM" id="MobiDB-lite"/>
    </source>
</evidence>
<evidence type="ECO:0000313" key="2">
    <source>
        <dbReference type="EMBL" id="KAK7052560.1"/>
    </source>
</evidence>
<dbReference type="AlphaFoldDB" id="A0AAW0DNW2"/>
<feature type="region of interest" description="Disordered" evidence="1">
    <location>
        <begin position="131"/>
        <end position="199"/>
    </location>
</feature>
<gene>
    <name evidence="2" type="ORF">R3P38DRAFT_3344389</name>
</gene>
<proteinExistence type="predicted"/>
<feature type="compositionally biased region" description="Basic residues" evidence="1">
    <location>
        <begin position="161"/>
        <end position="174"/>
    </location>
</feature>
<evidence type="ECO:0000313" key="3">
    <source>
        <dbReference type="Proteomes" id="UP001362999"/>
    </source>
</evidence>